<dbReference type="PROSITE" id="PS00933">
    <property type="entry name" value="FGGY_KINASES_1"/>
    <property type="match status" value="1"/>
</dbReference>
<dbReference type="UniPathway" id="UPA00618">
    <property type="reaction ID" value="UER00672"/>
</dbReference>
<keyword evidence="14" id="KW-1185">Reference proteome</keyword>
<reference evidence="14" key="1">
    <citation type="journal article" date="2020" name="BMC Genomics">
        <title>Correction to: Identification and distribution of gene clusters required for synthesis of sphingolipid metabolism inhibitors in diverse species of the filamentous fungus Fusarium.</title>
        <authorList>
            <person name="Kim H.S."/>
            <person name="Lohmar J.M."/>
            <person name="Busman M."/>
            <person name="Brown D.W."/>
            <person name="Naumann T.A."/>
            <person name="Divon H.H."/>
            <person name="Lysoe E."/>
            <person name="Uhlig S."/>
            <person name="Proctor R.H."/>
        </authorList>
    </citation>
    <scope>NUCLEOTIDE SEQUENCE [LARGE SCALE GENOMIC DNA]</scope>
    <source>
        <strain evidence="14">NRRL 25331</strain>
    </source>
</reference>
<comment type="caution">
    <text evidence="13">The sequence shown here is derived from an EMBL/GenBank/DDBJ whole genome shotgun (WGS) entry which is preliminary data.</text>
</comment>
<evidence type="ECO:0000256" key="5">
    <source>
        <dbReference type="ARBA" id="ARBA00022741"/>
    </source>
</evidence>
<evidence type="ECO:0000256" key="2">
    <source>
        <dbReference type="ARBA" id="ARBA00009156"/>
    </source>
</evidence>
<dbReference type="GO" id="GO:0004370">
    <property type="term" value="F:glycerol kinase activity"/>
    <property type="evidence" value="ECO:0007669"/>
    <property type="project" value="UniProtKB-EC"/>
</dbReference>
<gene>
    <name evidence="13" type="ORF">FCIRC_12339</name>
</gene>
<dbReference type="GO" id="GO:0019563">
    <property type="term" value="P:glycerol catabolic process"/>
    <property type="evidence" value="ECO:0007669"/>
    <property type="project" value="UniProtKB-UniPathway"/>
</dbReference>
<dbReference type="NCBIfam" id="NF000756">
    <property type="entry name" value="PRK00047.1"/>
    <property type="match status" value="1"/>
</dbReference>
<accession>A0A8H5WH56</accession>
<evidence type="ECO:0000259" key="11">
    <source>
        <dbReference type="Pfam" id="PF00370"/>
    </source>
</evidence>
<dbReference type="GO" id="GO:0005739">
    <property type="term" value="C:mitochondrion"/>
    <property type="evidence" value="ECO:0007669"/>
    <property type="project" value="TreeGrafter"/>
</dbReference>
<organism evidence="13 14">
    <name type="scientific">Fusarium circinatum</name>
    <name type="common">Pitch canker fungus</name>
    <name type="synonym">Gibberella circinata</name>
    <dbReference type="NCBI Taxonomy" id="48490"/>
    <lineage>
        <taxon>Eukaryota</taxon>
        <taxon>Fungi</taxon>
        <taxon>Dikarya</taxon>
        <taxon>Ascomycota</taxon>
        <taxon>Pezizomycotina</taxon>
        <taxon>Sordariomycetes</taxon>
        <taxon>Hypocreomycetidae</taxon>
        <taxon>Hypocreales</taxon>
        <taxon>Nectriaceae</taxon>
        <taxon>Fusarium</taxon>
        <taxon>Fusarium fujikuroi species complex</taxon>
    </lineage>
</organism>
<dbReference type="InterPro" id="IPR043129">
    <property type="entry name" value="ATPase_NBD"/>
</dbReference>
<proteinExistence type="inferred from homology"/>
<evidence type="ECO:0000256" key="7">
    <source>
        <dbReference type="ARBA" id="ARBA00022798"/>
    </source>
</evidence>
<dbReference type="GO" id="GO:0046167">
    <property type="term" value="P:glycerol-3-phosphate biosynthetic process"/>
    <property type="evidence" value="ECO:0007669"/>
    <property type="project" value="TreeGrafter"/>
</dbReference>
<keyword evidence="8" id="KW-0067">ATP-binding</keyword>
<dbReference type="InterPro" id="IPR018485">
    <property type="entry name" value="FGGY_C"/>
</dbReference>
<evidence type="ECO:0000256" key="9">
    <source>
        <dbReference type="ARBA" id="ARBA00043149"/>
    </source>
</evidence>
<evidence type="ECO:0000259" key="12">
    <source>
        <dbReference type="Pfam" id="PF02782"/>
    </source>
</evidence>
<dbReference type="EMBL" id="JAAQPE010000534">
    <property type="protein sequence ID" value="KAF5659821.1"/>
    <property type="molecule type" value="Genomic_DNA"/>
</dbReference>
<dbReference type="PANTHER" id="PTHR10196:SF69">
    <property type="entry name" value="GLYCEROL KINASE"/>
    <property type="match status" value="1"/>
</dbReference>
<name>A0A8H5WH56_FUSCI</name>
<evidence type="ECO:0000256" key="10">
    <source>
        <dbReference type="RuleBase" id="RU003733"/>
    </source>
</evidence>
<dbReference type="CDD" id="cd07792">
    <property type="entry name" value="ASKHA_NBD_FGGY_GK1-3-like"/>
    <property type="match status" value="1"/>
</dbReference>
<evidence type="ECO:0000256" key="3">
    <source>
        <dbReference type="ARBA" id="ARBA00012099"/>
    </source>
</evidence>
<dbReference type="NCBIfam" id="TIGR01311">
    <property type="entry name" value="glycerol_kin"/>
    <property type="match status" value="1"/>
</dbReference>
<dbReference type="InterPro" id="IPR005999">
    <property type="entry name" value="Glycerol_kin"/>
</dbReference>
<dbReference type="GO" id="GO:0006641">
    <property type="term" value="P:triglyceride metabolic process"/>
    <property type="evidence" value="ECO:0007669"/>
    <property type="project" value="TreeGrafter"/>
</dbReference>
<evidence type="ECO:0000256" key="8">
    <source>
        <dbReference type="ARBA" id="ARBA00022840"/>
    </source>
</evidence>
<dbReference type="FunFam" id="3.30.420.40:FF:000086">
    <property type="entry name" value="Glycerol kinase"/>
    <property type="match status" value="1"/>
</dbReference>
<evidence type="ECO:0000256" key="4">
    <source>
        <dbReference type="ARBA" id="ARBA00022679"/>
    </source>
</evidence>
<keyword evidence="5" id="KW-0547">Nucleotide-binding</keyword>
<reference evidence="13 14" key="2">
    <citation type="submission" date="2020-05" db="EMBL/GenBank/DDBJ databases">
        <title>Identification and distribution of gene clusters putatively required for synthesis of sphingolipid metabolism inhibitors in phylogenetically diverse species of the filamentous fungus Fusarium.</title>
        <authorList>
            <person name="Kim H.-S."/>
            <person name="Busman M."/>
            <person name="Brown D.W."/>
            <person name="Divon H."/>
            <person name="Uhlig S."/>
            <person name="Proctor R.H."/>
        </authorList>
    </citation>
    <scope>NUCLEOTIDE SEQUENCE [LARGE SCALE GENOMIC DNA]</scope>
    <source>
        <strain evidence="13 14">NRRL 25331</strain>
    </source>
</reference>
<dbReference type="SUPFAM" id="SSF53067">
    <property type="entry name" value="Actin-like ATPase domain"/>
    <property type="match status" value="2"/>
</dbReference>
<dbReference type="InterPro" id="IPR018484">
    <property type="entry name" value="FGGY_N"/>
</dbReference>
<comment type="pathway">
    <text evidence="1">Polyol metabolism; glycerol degradation via glycerol kinase pathway; sn-glycerol 3-phosphate from glycerol: step 1/1.</text>
</comment>
<feature type="domain" description="Carbohydrate kinase FGGY C-terminal" evidence="12">
    <location>
        <begin position="362"/>
        <end position="552"/>
    </location>
</feature>
<protein>
    <recommendedName>
        <fullName evidence="3">glycerol kinase</fullName>
        <ecNumber evidence="3">2.7.1.30</ecNumber>
    </recommendedName>
    <alternativeName>
        <fullName evidence="9">ATP:glycerol 3-phosphotransferase</fullName>
    </alternativeName>
</protein>
<feature type="domain" description="Carbohydrate kinase FGGY N-terminal" evidence="11">
    <location>
        <begin position="96"/>
        <end position="352"/>
    </location>
</feature>
<dbReference type="PANTHER" id="PTHR10196">
    <property type="entry name" value="SUGAR KINASE"/>
    <property type="match status" value="1"/>
</dbReference>
<dbReference type="Proteomes" id="UP000572754">
    <property type="component" value="Unassembled WGS sequence"/>
</dbReference>
<dbReference type="Gene3D" id="3.30.420.40">
    <property type="match status" value="2"/>
</dbReference>
<keyword evidence="7" id="KW-0319">Glycerol metabolism</keyword>
<dbReference type="Pfam" id="PF02782">
    <property type="entry name" value="FGGY_C"/>
    <property type="match status" value="1"/>
</dbReference>
<evidence type="ECO:0000313" key="13">
    <source>
        <dbReference type="EMBL" id="KAF5659821.1"/>
    </source>
</evidence>
<comment type="similarity">
    <text evidence="2 10">Belongs to the FGGY kinase family.</text>
</comment>
<evidence type="ECO:0000256" key="1">
    <source>
        <dbReference type="ARBA" id="ARBA00005190"/>
    </source>
</evidence>
<sequence length="609" mass="66770">MQQFTTADAPRLVQDNFGDINPKDFIEQAPKSKRPRTADILLEEQLPQGLLKAAEAAEAADLAGDFFSVKPESDHEQLPEGIEETAEEKQKHWFVGSVDQGTTSTRFLIFNGHGEPIVSHQIEFENHYPNSGWHEHDPMTLLESVETCIEKATEKFCEKGHHIEDIRSIGITNQRETTILWDNITGEPLYNAVVWPDTRTSALVRELKKKPGAEKLQDTCGLPLSTYPSSVKLLWVLQNVESVRKAYDEGRLSFGTVDSWLIYKLNGGQDREGGPIFVTDATNASRTMFMNLKTLQYDDELLKFFEVDRTKLNLPKIVPSSDPTAYGSLARGPLKGVSIAGCLGDQSAALVGQCGFKPGQAKNTYGTGCFLLYNVGNEPVISKTGLLATVAYDFGKGRKPAYALEGSIAVAGSGVKFLQNNLGIINSSLEVDTVAKSVPDNGGVTFVTAFSGLFAPYWIDDAKGTLFGVTQHTNKGHIVRATLEATCHQTAAILDAMASDSGHALDILAVDGGLSNSDLCMQTQADLSGVPVDRPAMRETTALGAAIAAGLATGVWDELEELHQVNRKGRKIFYPESDKKTVRRSRKRWERAVEMSRGWLQEDEDEDDE</sequence>
<dbReference type="InterPro" id="IPR018483">
    <property type="entry name" value="Carb_kinase_FGGY_CS"/>
</dbReference>
<keyword evidence="4 10" id="KW-0808">Transferase</keyword>
<dbReference type="PROSITE" id="PS00445">
    <property type="entry name" value="FGGY_KINASES_2"/>
    <property type="match status" value="1"/>
</dbReference>
<dbReference type="InterPro" id="IPR042018">
    <property type="entry name" value="GK1-3_metazoan-type"/>
</dbReference>
<dbReference type="Pfam" id="PF00370">
    <property type="entry name" value="FGGY_N"/>
    <property type="match status" value="1"/>
</dbReference>
<dbReference type="FunFam" id="3.30.420.40:FF:000085">
    <property type="entry name" value="Glycerol kinase 2"/>
    <property type="match status" value="1"/>
</dbReference>
<keyword evidence="6 10" id="KW-0418">Kinase</keyword>
<evidence type="ECO:0000313" key="14">
    <source>
        <dbReference type="Proteomes" id="UP000572754"/>
    </source>
</evidence>
<dbReference type="GO" id="GO:0005524">
    <property type="term" value="F:ATP binding"/>
    <property type="evidence" value="ECO:0007669"/>
    <property type="project" value="UniProtKB-KW"/>
</dbReference>
<evidence type="ECO:0000256" key="6">
    <source>
        <dbReference type="ARBA" id="ARBA00022777"/>
    </source>
</evidence>
<dbReference type="AlphaFoldDB" id="A0A8H5WH56"/>
<dbReference type="EC" id="2.7.1.30" evidence="3"/>